<dbReference type="InterPro" id="IPR042274">
    <property type="entry name" value="YycH/YycI_2"/>
</dbReference>
<dbReference type="RefSeq" id="WP_073253832.1">
    <property type="nucleotide sequence ID" value="NZ_FRCR01000002.1"/>
</dbReference>
<dbReference type="STRING" id="447595.SAMN05660826_00379"/>
<dbReference type="Pfam" id="PF07435">
    <property type="entry name" value="YycH"/>
    <property type="match status" value="1"/>
</dbReference>
<dbReference type="Proteomes" id="UP000184375">
    <property type="component" value="Unassembled WGS sequence"/>
</dbReference>
<sequence length="431" mass="49076">MKNRDFLLGLFLALLVGTSLFLSSITWWRFYGEYDDIKAENSTLSVVDLADVITPDRIVLHFGQDMHSILYPKAPFYAESWDFVRMLVQGKELIEVKNAKFDDENLRQKVGMELNFPVPLPVDFLTKIFNMNTAQQAIPQGRLVNSIMVVEDDGLSVFFVGESGEFYSLKSRESSFEFKRLLDRARTEDLPVYTYLPPAKINVKLEEGLYVPVSPGQNELPVLSMRHEKIPSQSTIAQFFPDFSATRKIEEKDGAVVYTDGNRGLRIYPSGALEYSRPLTGGLKAGSDFYEALKIAANFINTHGGWPQDVYLSGYKVVQNQRTTYTFNFNIRIRGLPLLSNSEYLTVTVEENQVSRFFRNIVKENKVLYEVQPISPIQALDAAIAAFNLKEVTSLKLSYLVFDYEIIPVWTIETQYGRIFINAKNGMAVNF</sequence>
<dbReference type="AlphaFoldDB" id="A0A1M7GMD9"/>
<dbReference type="OrthoDB" id="1696612at2"/>
<protein>
    <submittedName>
        <fullName evidence="2">Two-component signal transduction system YycFG, regulatory protein YycH</fullName>
    </submittedName>
</protein>
<organism evidence="2 3">
    <name type="scientific">Caldanaerovirga acetigignens</name>
    <dbReference type="NCBI Taxonomy" id="447595"/>
    <lineage>
        <taxon>Bacteria</taxon>
        <taxon>Bacillati</taxon>
        <taxon>Bacillota</taxon>
        <taxon>Clostridia</taxon>
        <taxon>Thermosediminibacterales</taxon>
        <taxon>Thermosediminibacteraceae</taxon>
        <taxon>Caldanaerovirga</taxon>
    </lineage>
</organism>
<feature type="domain" description="Regulatory protein YycH" evidence="1">
    <location>
        <begin position="10"/>
        <end position="360"/>
    </location>
</feature>
<evidence type="ECO:0000313" key="2">
    <source>
        <dbReference type="EMBL" id="SHM17077.1"/>
    </source>
</evidence>
<dbReference type="EMBL" id="FRCR01000002">
    <property type="protein sequence ID" value="SHM17077.1"/>
    <property type="molecule type" value="Genomic_DNA"/>
</dbReference>
<reference evidence="3" key="1">
    <citation type="submission" date="2016-11" db="EMBL/GenBank/DDBJ databases">
        <authorList>
            <person name="Varghese N."/>
            <person name="Submissions S."/>
        </authorList>
    </citation>
    <scope>NUCLEOTIDE SEQUENCE [LARGE SCALE GENOMIC DNA]</scope>
    <source>
        <strain evidence="3">DSM 18802</strain>
    </source>
</reference>
<name>A0A1M7GMD9_9FIRM</name>
<keyword evidence="3" id="KW-1185">Reference proteome</keyword>
<gene>
    <name evidence="2" type="ORF">SAMN05660826_00379</name>
</gene>
<evidence type="ECO:0000259" key="1">
    <source>
        <dbReference type="Pfam" id="PF07435"/>
    </source>
</evidence>
<proteinExistence type="predicted"/>
<dbReference type="Gene3D" id="3.30.310.160">
    <property type="entry name" value="YycH protein, domain 2"/>
    <property type="match status" value="1"/>
</dbReference>
<accession>A0A1M7GMD9</accession>
<dbReference type="InterPro" id="IPR009996">
    <property type="entry name" value="YycH"/>
</dbReference>
<evidence type="ECO:0000313" key="3">
    <source>
        <dbReference type="Proteomes" id="UP000184375"/>
    </source>
</evidence>